<dbReference type="Proteomes" id="UP000694240">
    <property type="component" value="Chromosome 2"/>
</dbReference>
<dbReference type="EMBL" id="JAEFBK010000002">
    <property type="protein sequence ID" value="KAG7637890.1"/>
    <property type="molecule type" value="Genomic_DNA"/>
</dbReference>
<accession>A0A8T2FTP4</accession>
<protein>
    <submittedName>
        <fullName evidence="3">Uncharacterized protein</fullName>
    </submittedName>
</protein>
<dbReference type="AlphaFoldDB" id="A0A8T2FTP4"/>
<keyword evidence="4" id="KW-1185">Reference proteome</keyword>
<keyword evidence="2" id="KW-0732">Signal</keyword>
<feature type="region of interest" description="Disordered" evidence="1">
    <location>
        <begin position="25"/>
        <end position="51"/>
    </location>
</feature>
<evidence type="ECO:0000256" key="2">
    <source>
        <dbReference type="SAM" id="SignalP"/>
    </source>
</evidence>
<gene>
    <name evidence="3" type="ORF">ISN45_At02g023790</name>
</gene>
<feature type="signal peptide" evidence="2">
    <location>
        <begin position="1"/>
        <end position="21"/>
    </location>
</feature>
<organism evidence="3 4">
    <name type="scientific">Arabidopsis thaliana x Arabidopsis arenosa</name>
    <dbReference type="NCBI Taxonomy" id="1240361"/>
    <lineage>
        <taxon>Eukaryota</taxon>
        <taxon>Viridiplantae</taxon>
        <taxon>Streptophyta</taxon>
        <taxon>Embryophyta</taxon>
        <taxon>Tracheophyta</taxon>
        <taxon>Spermatophyta</taxon>
        <taxon>Magnoliopsida</taxon>
        <taxon>eudicotyledons</taxon>
        <taxon>Gunneridae</taxon>
        <taxon>Pentapetalae</taxon>
        <taxon>rosids</taxon>
        <taxon>malvids</taxon>
        <taxon>Brassicales</taxon>
        <taxon>Brassicaceae</taxon>
        <taxon>Camelineae</taxon>
        <taxon>Arabidopsis</taxon>
    </lineage>
</organism>
<evidence type="ECO:0000313" key="4">
    <source>
        <dbReference type="Proteomes" id="UP000694240"/>
    </source>
</evidence>
<proteinExistence type="predicted"/>
<comment type="caution">
    <text evidence="3">The sequence shown here is derived from an EMBL/GenBank/DDBJ whole genome shotgun (WGS) entry which is preliminary data.</text>
</comment>
<feature type="chain" id="PRO_5035949535" evidence="2">
    <location>
        <begin position="22"/>
        <end position="126"/>
    </location>
</feature>
<name>A0A8T2FTP4_9BRAS</name>
<evidence type="ECO:0000256" key="1">
    <source>
        <dbReference type="SAM" id="MobiDB-lite"/>
    </source>
</evidence>
<evidence type="ECO:0000313" key="3">
    <source>
        <dbReference type="EMBL" id="KAG7637890.1"/>
    </source>
</evidence>
<reference evidence="3 4" key="1">
    <citation type="submission" date="2020-12" db="EMBL/GenBank/DDBJ databases">
        <title>Concerted genomic and epigenomic changes stabilize Arabidopsis allopolyploids.</title>
        <authorList>
            <person name="Chen Z."/>
        </authorList>
    </citation>
    <scope>NUCLEOTIDE SEQUENCE [LARGE SCALE GENOMIC DNA]</scope>
    <source>
        <strain evidence="3">Allo738</strain>
        <tissue evidence="3">Leaf</tissue>
    </source>
</reference>
<sequence length="126" mass="13469">MSPSHFAILFIIVISLVPLHGSGNTQHHNANKPAPNAQAVDASKSAGDKTHSFDANKAAANAQAVDATKSGANGQGFDANKLGSSVCHLGKCPKHREEVCYCCFNDRSRCYRSLYKCVAVCNRLVH</sequence>